<dbReference type="Proteomes" id="UP001054945">
    <property type="component" value="Unassembled WGS sequence"/>
</dbReference>
<dbReference type="EMBL" id="BPLR01004926">
    <property type="protein sequence ID" value="GIX98553.1"/>
    <property type="molecule type" value="Genomic_DNA"/>
</dbReference>
<evidence type="ECO:0000256" key="1">
    <source>
        <dbReference type="SAM" id="MobiDB-lite"/>
    </source>
</evidence>
<comment type="caution">
    <text evidence="2">The sequence shown here is derived from an EMBL/GenBank/DDBJ whole genome shotgun (WGS) entry which is preliminary data.</text>
</comment>
<feature type="region of interest" description="Disordered" evidence="1">
    <location>
        <begin position="89"/>
        <end position="108"/>
    </location>
</feature>
<reference evidence="2 3" key="1">
    <citation type="submission" date="2021-06" db="EMBL/GenBank/DDBJ databases">
        <title>Caerostris extrusa draft genome.</title>
        <authorList>
            <person name="Kono N."/>
            <person name="Arakawa K."/>
        </authorList>
    </citation>
    <scope>NUCLEOTIDE SEQUENCE [LARGE SCALE GENOMIC DNA]</scope>
</reference>
<evidence type="ECO:0000313" key="2">
    <source>
        <dbReference type="EMBL" id="GIX98553.1"/>
    </source>
</evidence>
<dbReference type="AlphaFoldDB" id="A0AAV4PQY8"/>
<organism evidence="2 3">
    <name type="scientific">Caerostris extrusa</name>
    <name type="common">Bark spider</name>
    <name type="synonym">Caerostris bankana</name>
    <dbReference type="NCBI Taxonomy" id="172846"/>
    <lineage>
        <taxon>Eukaryota</taxon>
        <taxon>Metazoa</taxon>
        <taxon>Ecdysozoa</taxon>
        <taxon>Arthropoda</taxon>
        <taxon>Chelicerata</taxon>
        <taxon>Arachnida</taxon>
        <taxon>Araneae</taxon>
        <taxon>Araneomorphae</taxon>
        <taxon>Entelegynae</taxon>
        <taxon>Araneoidea</taxon>
        <taxon>Araneidae</taxon>
        <taxon>Caerostris</taxon>
    </lineage>
</organism>
<evidence type="ECO:0000313" key="3">
    <source>
        <dbReference type="Proteomes" id="UP001054945"/>
    </source>
</evidence>
<gene>
    <name evidence="2" type="ORF">CEXT_615221</name>
</gene>
<proteinExistence type="predicted"/>
<protein>
    <submittedName>
        <fullName evidence="2">Uncharacterized protein</fullName>
    </submittedName>
</protein>
<accession>A0AAV4PQY8</accession>
<name>A0AAV4PQY8_CAEEX</name>
<sequence>MSFYLQRILSMNCCSQKGENSNIDKAEKWFNVVHSMVHSEPYINLVRKKAPRKKKEKLLSAAVKALETLLLEQEMSGFWFRLGAKDNGRLTLDPRELPPSLAGSYGSA</sequence>
<keyword evidence="3" id="KW-1185">Reference proteome</keyword>